<keyword evidence="1 3" id="KW-0378">Hydrolase</keyword>
<dbReference type="STRING" id="394193.SAMN04489732_103468"/>
<dbReference type="AlphaFoldDB" id="A0A1H8UUC9"/>
<dbReference type="GO" id="GO:0015929">
    <property type="term" value="F:hexosaminidase activity"/>
    <property type="evidence" value="ECO:0007669"/>
    <property type="project" value="UniProtKB-ARBA"/>
</dbReference>
<dbReference type="PANTHER" id="PTHR13170">
    <property type="entry name" value="O-GLCNACASE"/>
    <property type="match status" value="1"/>
</dbReference>
<proteinExistence type="inferred from homology"/>
<dbReference type="Pfam" id="PF02838">
    <property type="entry name" value="Glyco_hydro_20b"/>
    <property type="match status" value="1"/>
</dbReference>
<dbReference type="Proteomes" id="UP000198582">
    <property type="component" value="Unassembled WGS sequence"/>
</dbReference>
<keyword evidence="7" id="KW-1185">Reference proteome</keyword>
<evidence type="ECO:0000256" key="2">
    <source>
        <dbReference type="ARBA" id="ARBA00023295"/>
    </source>
</evidence>
<feature type="chain" id="PRO_5038602090" evidence="4">
    <location>
        <begin position="25"/>
        <end position="647"/>
    </location>
</feature>
<dbReference type="InterPro" id="IPR015882">
    <property type="entry name" value="HEX_bac_N"/>
</dbReference>
<organism evidence="6 7">
    <name type="scientific">Amycolatopsis saalfeldensis</name>
    <dbReference type="NCBI Taxonomy" id="394193"/>
    <lineage>
        <taxon>Bacteria</taxon>
        <taxon>Bacillati</taxon>
        <taxon>Actinomycetota</taxon>
        <taxon>Actinomycetes</taxon>
        <taxon>Pseudonocardiales</taxon>
        <taxon>Pseudonocardiaceae</taxon>
        <taxon>Amycolatopsis</taxon>
    </lineage>
</organism>
<dbReference type="EMBL" id="FOEF01000003">
    <property type="protein sequence ID" value="SEP06779.1"/>
    <property type="molecule type" value="Genomic_DNA"/>
</dbReference>
<feature type="domain" description="GH84" evidence="5">
    <location>
        <begin position="181"/>
        <end position="464"/>
    </location>
</feature>
<dbReference type="SUPFAM" id="SSF55545">
    <property type="entry name" value="beta-N-acetylhexosaminidase-like domain"/>
    <property type="match status" value="1"/>
</dbReference>
<dbReference type="PROSITE" id="PS52009">
    <property type="entry name" value="GH84"/>
    <property type="match status" value="1"/>
</dbReference>
<dbReference type="Gene3D" id="1.20.58.460">
    <property type="entry name" value="Hyaluronidase post-catalytic domain-like"/>
    <property type="match status" value="1"/>
</dbReference>
<dbReference type="OrthoDB" id="9760892at2"/>
<protein>
    <submittedName>
        <fullName evidence="6">Hyaluronoglucosaminidase</fullName>
    </submittedName>
</protein>
<dbReference type="Pfam" id="PF07555">
    <property type="entry name" value="NAGidase"/>
    <property type="match status" value="1"/>
</dbReference>
<dbReference type="InterPro" id="IPR017853">
    <property type="entry name" value="GH"/>
</dbReference>
<evidence type="ECO:0000256" key="3">
    <source>
        <dbReference type="PROSITE-ProRule" id="PRU01353"/>
    </source>
</evidence>
<feature type="active site" description="Proton donor" evidence="3">
    <location>
        <position position="296"/>
    </location>
</feature>
<dbReference type="InterPro" id="IPR029018">
    <property type="entry name" value="Hex-like_dom2"/>
</dbReference>
<keyword evidence="2 3" id="KW-0326">Glycosidase</keyword>
<reference evidence="6 7" key="1">
    <citation type="submission" date="2016-10" db="EMBL/GenBank/DDBJ databases">
        <authorList>
            <person name="de Groot N.N."/>
        </authorList>
    </citation>
    <scope>NUCLEOTIDE SEQUENCE [LARGE SCALE GENOMIC DNA]</scope>
    <source>
        <strain evidence="6 7">DSM 44993</strain>
    </source>
</reference>
<dbReference type="InterPro" id="IPR011496">
    <property type="entry name" value="O-GlcNAcase_cat"/>
</dbReference>
<dbReference type="SUPFAM" id="SSF51445">
    <property type="entry name" value="(Trans)glycosidases"/>
    <property type="match status" value="1"/>
</dbReference>
<comment type="similarity">
    <text evidence="3">Belongs to the glycosyl hydrolase 84 family.</text>
</comment>
<evidence type="ECO:0000256" key="1">
    <source>
        <dbReference type="ARBA" id="ARBA00022801"/>
    </source>
</evidence>
<sequence length="647" mass="68579">MPVPTRFLAAVVVAGATAASLAIGASPAAATTAIAVPPIAPTPQSVTRASADVRVPGSAVLVTDSATDPAAKDLLTTLLQQHGARSVTTVAPGQPTGHGRLVVRLGGADRPDIVTALGSLTVPDQAEGYALRSPKPAELAVGGRDAAGQYYGVQTLRQLFVRSGGGWAVSGAAVRDWPNMALRGSIEGFYGPPWTTEDRLRQIGFLSEVKANSYVYSAKDDAYLRSRWRDPYPADQLATLGQLVHAAEAQHVDFTYALSPGVSICFSSPSDYAALTAKLQSVYDLGVRSFSMPFDDISYTRWNCDADQTAYGAPGQAAAGKAQVTLLNTVTSQFIKTHDGARPLQTVPTEYSDLADSPYKTELREHLDPSVVVQWTGTAVVPSSITVAQAQQVSTLYGRKVFLWDNYPVNDYEESAGRLLLAPYGHREAGLSQYLNGIVSNPMNQEAASEIAEFGATDFAWNDAAYSPERSWPLALSRMAGGDPRASAAMEVFADLEHLAPSSDPTPWQPQAPALAAKTASFWQRWDAGDHDGAARELRPYAQRIKDAAPVIRDGRVIAAFVDEAKPWLDATVLWGGAMTDQLDALVASAHGDPATAQRLTASADSLTTQAKAVKTGNTNPWGVRQALVGDGVLDAFTAKARTATVG</sequence>
<dbReference type="RefSeq" id="WP_091615785.1">
    <property type="nucleotide sequence ID" value="NZ_FOEF01000003.1"/>
</dbReference>
<dbReference type="GO" id="GO:1901135">
    <property type="term" value="P:carbohydrate derivative metabolic process"/>
    <property type="evidence" value="ECO:0007669"/>
    <property type="project" value="UniProtKB-ARBA"/>
</dbReference>
<dbReference type="GO" id="GO:0005975">
    <property type="term" value="P:carbohydrate metabolic process"/>
    <property type="evidence" value="ECO:0007669"/>
    <property type="project" value="UniProtKB-ARBA"/>
</dbReference>
<gene>
    <name evidence="6" type="ORF">SAMN04489732_103468</name>
</gene>
<evidence type="ECO:0000259" key="5">
    <source>
        <dbReference type="PROSITE" id="PS52009"/>
    </source>
</evidence>
<accession>A0A1H8UUC9</accession>
<evidence type="ECO:0000256" key="4">
    <source>
        <dbReference type="SAM" id="SignalP"/>
    </source>
</evidence>
<dbReference type="PANTHER" id="PTHR13170:SF16">
    <property type="entry name" value="PROTEIN O-GLCNACASE"/>
    <property type="match status" value="1"/>
</dbReference>
<dbReference type="Gene3D" id="3.20.20.80">
    <property type="entry name" value="Glycosidases"/>
    <property type="match status" value="1"/>
</dbReference>
<evidence type="ECO:0000313" key="7">
    <source>
        <dbReference type="Proteomes" id="UP000198582"/>
    </source>
</evidence>
<feature type="signal peptide" evidence="4">
    <location>
        <begin position="1"/>
        <end position="24"/>
    </location>
</feature>
<dbReference type="Gene3D" id="3.30.379.10">
    <property type="entry name" value="Chitobiase/beta-hexosaminidase domain 2-like"/>
    <property type="match status" value="1"/>
</dbReference>
<keyword evidence="4" id="KW-0732">Signal</keyword>
<evidence type="ECO:0000313" key="6">
    <source>
        <dbReference type="EMBL" id="SEP06779.1"/>
    </source>
</evidence>
<name>A0A1H8UUC9_9PSEU</name>
<dbReference type="InterPro" id="IPR051822">
    <property type="entry name" value="Glycosyl_Hydrolase_84"/>
</dbReference>